<dbReference type="SUPFAM" id="SSF56655">
    <property type="entry name" value="Carbohydrate phosphatase"/>
    <property type="match status" value="1"/>
</dbReference>
<evidence type="ECO:0000256" key="2">
    <source>
        <dbReference type="ARBA" id="ARBA00022801"/>
    </source>
</evidence>
<gene>
    <name evidence="4" type="ORF">GCM10022267_33770</name>
</gene>
<proteinExistence type="predicted"/>
<dbReference type="Pfam" id="PF00459">
    <property type="entry name" value="Inositol_P"/>
    <property type="match status" value="1"/>
</dbReference>
<evidence type="ECO:0000313" key="5">
    <source>
        <dbReference type="Proteomes" id="UP001500711"/>
    </source>
</evidence>
<dbReference type="Proteomes" id="UP001500711">
    <property type="component" value="Unassembled WGS sequence"/>
</dbReference>
<dbReference type="InterPro" id="IPR000760">
    <property type="entry name" value="Inositol_monophosphatase-like"/>
</dbReference>
<evidence type="ECO:0000256" key="1">
    <source>
        <dbReference type="ARBA" id="ARBA00022723"/>
    </source>
</evidence>
<keyword evidence="1" id="KW-0479">Metal-binding</keyword>
<dbReference type="PANTHER" id="PTHR20854">
    <property type="entry name" value="INOSITOL MONOPHOSPHATASE"/>
    <property type="match status" value="1"/>
</dbReference>
<evidence type="ECO:0000256" key="3">
    <source>
        <dbReference type="ARBA" id="ARBA00022842"/>
    </source>
</evidence>
<dbReference type="PROSITE" id="PS00629">
    <property type="entry name" value="IMP_1"/>
    <property type="match status" value="1"/>
</dbReference>
<dbReference type="Gene3D" id="3.30.540.10">
    <property type="entry name" value="Fructose-1,6-Bisphosphatase, subunit A, domain 1"/>
    <property type="match status" value="1"/>
</dbReference>
<keyword evidence="5" id="KW-1185">Reference proteome</keyword>
<evidence type="ECO:0008006" key="6">
    <source>
        <dbReference type="Google" id="ProtNLM"/>
    </source>
</evidence>
<comment type="caution">
    <text evidence="4">The sequence shown here is derived from an EMBL/GenBank/DDBJ whole genome shotgun (WGS) entry which is preliminary data.</text>
</comment>
<dbReference type="PANTHER" id="PTHR20854:SF4">
    <property type="entry name" value="INOSITOL-1-MONOPHOSPHATASE-RELATED"/>
    <property type="match status" value="1"/>
</dbReference>
<dbReference type="EMBL" id="BAABBE010000008">
    <property type="protein sequence ID" value="GAA3644423.1"/>
    <property type="molecule type" value="Genomic_DNA"/>
</dbReference>
<protein>
    <recommendedName>
        <fullName evidence="6">Myo-inositol-1(Or 4)-monophosphatase</fullName>
    </recommendedName>
</protein>
<dbReference type="InterPro" id="IPR020583">
    <property type="entry name" value="Inositol_monoP_metal-BS"/>
</dbReference>
<dbReference type="PRINTS" id="PR00377">
    <property type="entry name" value="IMPHPHTASES"/>
</dbReference>
<keyword evidence="3" id="KW-0460">Magnesium</keyword>
<sequence>MSDRDWRHLLEPVIAAVERELQLVRSCTSRLTYESKGSAGDLATELDRKIERSLSEVLRSVLPGSAVVGEEFGSRGTSQAEWIVDPIDGTTNFAHGVKHVAICVALAVERRPVLAVVHNPFTRKTYCATAG</sequence>
<reference evidence="5" key="1">
    <citation type="journal article" date="2019" name="Int. J. Syst. Evol. Microbiol.">
        <title>The Global Catalogue of Microorganisms (GCM) 10K type strain sequencing project: providing services to taxonomists for standard genome sequencing and annotation.</title>
        <authorList>
            <consortium name="The Broad Institute Genomics Platform"/>
            <consortium name="The Broad Institute Genome Sequencing Center for Infectious Disease"/>
            <person name="Wu L."/>
            <person name="Ma J."/>
        </authorList>
    </citation>
    <scope>NUCLEOTIDE SEQUENCE [LARGE SCALE GENOMIC DNA]</scope>
    <source>
        <strain evidence="5">JCM 17494</strain>
    </source>
</reference>
<accession>A0ABP7B0I5</accession>
<organism evidence="4 5">
    <name type="scientific">Lentzea roselyniae</name>
    <dbReference type="NCBI Taxonomy" id="531940"/>
    <lineage>
        <taxon>Bacteria</taxon>
        <taxon>Bacillati</taxon>
        <taxon>Actinomycetota</taxon>
        <taxon>Actinomycetes</taxon>
        <taxon>Pseudonocardiales</taxon>
        <taxon>Pseudonocardiaceae</taxon>
        <taxon>Lentzea</taxon>
    </lineage>
</organism>
<name>A0ABP7B0I5_9PSEU</name>
<keyword evidence="2" id="KW-0378">Hydrolase</keyword>
<dbReference type="RefSeq" id="WP_346130933.1">
    <property type="nucleotide sequence ID" value="NZ_BAABBE010000008.1"/>
</dbReference>
<evidence type="ECO:0000313" key="4">
    <source>
        <dbReference type="EMBL" id="GAA3644423.1"/>
    </source>
</evidence>